<keyword evidence="4" id="KW-0963">Cytoplasm</keyword>
<name>A0AAN9Z5N9_9ORTH</name>
<dbReference type="Pfam" id="PF03853">
    <property type="entry name" value="YjeF_N"/>
    <property type="match status" value="1"/>
</dbReference>
<comment type="similarity">
    <text evidence="2">Belongs to the EDC3 family.</text>
</comment>
<dbReference type="SMART" id="SM01271">
    <property type="entry name" value="LSM14"/>
    <property type="match status" value="1"/>
</dbReference>
<comment type="subcellular location">
    <subcellularLocation>
        <location evidence="1">Cytoplasm</location>
        <location evidence="1">P-body</location>
    </subcellularLocation>
</comment>
<evidence type="ECO:0000256" key="4">
    <source>
        <dbReference type="ARBA" id="ARBA00022490"/>
    </source>
</evidence>
<dbReference type="Gene3D" id="2.30.30.100">
    <property type="match status" value="1"/>
</dbReference>
<dbReference type="SUPFAM" id="SSF64153">
    <property type="entry name" value="YjeF N-terminal domain-like"/>
    <property type="match status" value="1"/>
</dbReference>
<reference evidence="7 8" key="1">
    <citation type="submission" date="2024-03" db="EMBL/GenBank/DDBJ databases">
        <title>The genome assembly and annotation of the cricket Gryllus longicercus Weissman &amp; Gray.</title>
        <authorList>
            <person name="Szrajer S."/>
            <person name="Gray D."/>
            <person name="Ylla G."/>
        </authorList>
    </citation>
    <scope>NUCLEOTIDE SEQUENCE [LARGE SCALE GENOMIC DNA]</scope>
    <source>
        <strain evidence="7">DAG 2021-001</strain>
        <tissue evidence="7">Whole body minus gut</tissue>
    </source>
</reference>
<organism evidence="7 8">
    <name type="scientific">Gryllus longicercus</name>
    <dbReference type="NCBI Taxonomy" id="2509291"/>
    <lineage>
        <taxon>Eukaryota</taxon>
        <taxon>Metazoa</taxon>
        <taxon>Ecdysozoa</taxon>
        <taxon>Arthropoda</taxon>
        <taxon>Hexapoda</taxon>
        <taxon>Insecta</taxon>
        <taxon>Pterygota</taxon>
        <taxon>Neoptera</taxon>
        <taxon>Polyneoptera</taxon>
        <taxon>Orthoptera</taxon>
        <taxon>Ensifera</taxon>
        <taxon>Gryllidea</taxon>
        <taxon>Grylloidea</taxon>
        <taxon>Gryllidae</taxon>
        <taxon>Gryllinae</taxon>
        <taxon>Gryllus</taxon>
    </lineage>
</organism>
<dbReference type="GO" id="GO:0033962">
    <property type="term" value="P:P-body assembly"/>
    <property type="evidence" value="ECO:0007669"/>
    <property type="project" value="TreeGrafter"/>
</dbReference>
<dbReference type="PROSITE" id="PS51512">
    <property type="entry name" value="DFDF"/>
    <property type="match status" value="1"/>
</dbReference>
<dbReference type="AlphaFoldDB" id="A0AAN9Z5N9"/>
<dbReference type="Proteomes" id="UP001378592">
    <property type="component" value="Unassembled WGS sequence"/>
</dbReference>
<comment type="caution">
    <text evidence="7">The sequence shown here is derived from an EMBL/GenBank/DDBJ whole genome shotgun (WGS) entry which is preliminary data.</text>
</comment>
<dbReference type="InterPro" id="IPR004443">
    <property type="entry name" value="YjeF_N_dom"/>
</dbReference>
<accession>A0AAN9Z5N9</accession>
<gene>
    <name evidence="7" type="ORF">R5R35_003097</name>
</gene>
<dbReference type="PROSITE" id="PS51385">
    <property type="entry name" value="YJEF_N"/>
    <property type="match status" value="1"/>
</dbReference>
<evidence type="ECO:0000313" key="7">
    <source>
        <dbReference type="EMBL" id="KAK7863712.1"/>
    </source>
</evidence>
<evidence type="ECO:0000256" key="3">
    <source>
        <dbReference type="ARBA" id="ARBA00015797"/>
    </source>
</evidence>
<dbReference type="PANTHER" id="PTHR13612:SF0">
    <property type="entry name" value="ENHANCER OF MRNA-DECAPPING PROTEIN 3"/>
    <property type="match status" value="1"/>
</dbReference>
<dbReference type="PANTHER" id="PTHR13612">
    <property type="entry name" value="ENHANCER OF MRNA-DECAPPING PROTEIN 3"/>
    <property type="match status" value="1"/>
</dbReference>
<dbReference type="Gene3D" id="3.40.50.10260">
    <property type="entry name" value="YjeF N-terminal domain"/>
    <property type="match status" value="1"/>
</dbReference>
<evidence type="ECO:0000256" key="1">
    <source>
        <dbReference type="ARBA" id="ARBA00004201"/>
    </source>
</evidence>
<dbReference type="Pfam" id="PF12701">
    <property type="entry name" value="LSM14"/>
    <property type="match status" value="1"/>
</dbReference>
<protein>
    <recommendedName>
        <fullName evidence="3">Enhancer of mRNA-decapping protein 3</fullName>
    </recommendedName>
</protein>
<dbReference type="GO" id="GO:0000932">
    <property type="term" value="C:P-body"/>
    <property type="evidence" value="ECO:0007669"/>
    <property type="project" value="UniProtKB-SubCell"/>
</dbReference>
<dbReference type="CDD" id="cd01737">
    <property type="entry name" value="LSm16_N"/>
    <property type="match status" value="1"/>
</dbReference>
<dbReference type="InterPro" id="IPR025609">
    <property type="entry name" value="Lsm14-like_N"/>
</dbReference>
<evidence type="ECO:0000313" key="8">
    <source>
        <dbReference type="Proteomes" id="UP001378592"/>
    </source>
</evidence>
<dbReference type="Pfam" id="PF09532">
    <property type="entry name" value="FDF"/>
    <property type="match status" value="1"/>
</dbReference>
<dbReference type="GO" id="GO:0003729">
    <property type="term" value="F:mRNA binding"/>
    <property type="evidence" value="ECO:0007669"/>
    <property type="project" value="InterPro"/>
</dbReference>
<sequence length="468" mass="51631">MTEQFIGYIVSIDCENGLGIYQGQISHVDPKVQTLTLKKAFRNGIPEQTKEIVLKARDIKNISIIERAQETDETNVSASTVAVTRPLAKRPGRSISESIATGKGIQLRESPRKHEETNGRNNTLGFFAVLEGRKSPNKKDRRHKLSEKDEACFGTPIDNFLHHDFDFEKNLALFDKQAVFDEIAAQRPDLVRQTDVRRVQKYRHDENILATTPAKYRQLIVPSPGSKEYVTDEGLVIPSITADVRRQLLMAAERRGLTIERQTEMMGRAVAEMALQLLGGGHRLNPRNSHQWPTVVALCGSHRQGVVGINSARQLASHGVKTIVYLLDSANLSPLVTTELTLYKLTHNAIITNTNDLPSGPVDLILGALVGDVGAVPTMLSTPYLAAIKWANDNRAAVMALDPPASSTPGLNTKFSLLPLLPLAHRPENGKLYLCNLACPVQVFRDVGIKYTSPFGPKFVIPLHPNEA</sequence>
<feature type="domain" description="DFDF" evidence="6">
    <location>
        <begin position="153"/>
        <end position="189"/>
    </location>
</feature>
<evidence type="ECO:0000259" key="6">
    <source>
        <dbReference type="PROSITE" id="PS51512"/>
    </source>
</evidence>
<dbReference type="InterPro" id="IPR036652">
    <property type="entry name" value="YjeF_N_dom_sf"/>
</dbReference>
<dbReference type="SMART" id="SM01199">
    <property type="entry name" value="FDF"/>
    <property type="match status" value="1"/>
</dbReference>
<feature type="domain" description="YjeF N-terminal" evidence="5">
    <location>
        <begin position="244"/>
        <end position="445"/>
    </location>
</feature>
<dbReference type="GO" id="GO:0031087">
    <property type="term" value="P:deadenylation-independent decapping of nuclear-transcribed mRNA"/>
    <property type="evidence" value="ECO:0007669"/>
    <property type="project" value="InterPro"/>
</dbReference>
<proteinExistence type="inferred from homology"/>
<dbReference type="EMBL" id="JAZDUA010000223">
    <property type="protein sequence ID" value="KAK7863712.1"/>
    <property type="molecule type" value="Genomic_DNA"/>
</dbReference>
<dbReference type="InterPro" id="IPR025762">
    <property type="entry name" value="DFDF"/>
</dbReference>
<evidence type="ECO:0000256" key="2">
    <source>
        <dbReference type="ARBA" id="ARBA00006610"/>
    </source>
</evidence>
<evidence type="ECO:0000259" key="5">
    <source>
        <dbReference type="PROSITE" id="PS51385"/>
    </source>
</evidence>
<keyword evidence="8" id="KW-1185">Reference proteome</keyword>
<dbReference type="InterPro" id="IPR034107">
    <property type="entry name" value="Lsm16_N"/>
</dbReference>
<dbReference type="InterPro" id="IPR019050">
    <property type="entry name" value="FDF_dom"/>
</dbReference>